<feature type="compositionally biased region" description="Basic and acidic residues" evidence="1">
    <location>
        <begin position="167"/>
        <end position="188"/>
    </location>
</feature>
<sequence length="274" mass="31073">MVNSPPPVEEPQPQSRRNRKTARKSVRKGYTESFKLSAAEIADIRALGRTSDDEDEMEEGHQEDQGHQKAPCYIILSDDTREHFTVEVKQEMNSDDDHEDDDHEDDDHEDNNEPEEDGDENHGETDCPKPGSPDESIPMDFEDMSKNTRSLSDIYREGTSKINKGKSKMDTKGPDKSVHTHSEHDSEKSLSNGEIQRRELRKMIAEEIAAAFASSKSNEESSGRSKSSRSRTQHESRTKDSHSDNEGSTTNYVKSKKAKTKKTEENDFDEGRKQ</sequence>
<feature type="compositionally biased region" description="Basic and acidic residues" evidence="1">
    <location>
        <begin position="78"/>
        <end position="92"/>
    </location>
</feature>
<feature type="compositionally biased region" description="Basic and acidic residues" evidence="1">
    <location>
        <begin position="195"/>
        <end position="205"/>
    </location>
</feature>
<feature type="compositionally biased region" description="Low complexity" evidence="1">
    <location>
        <begin position="206"/>
        <end position="216"/>
    </location>
</feature>
<feature type="compositionally biased region" description="Basic residues" evidence="1">
    <location>
        <begin position="16"/>
        <end position="27"/>
    </location>
</feature>
<keyword evidence="3" id="KW-1185">Reference proteome</keyword>
<organism evidence="2 3">
    <name type="scientific">Tagetes erecta</name>
    <name type="common">African marigold</name>
    <dbReference type="NCBI Taxonomy" id="13708"/>
    <lineage>
        <taxon>Eukaryota</taxon>
        <taxon>Viridiplantae</taxon>
        <taxon>Streptophyta</taxon>
        <taxon>Embryophyta</taxon>
        <taxon>Tracheophyta</taxon>
        <taxon>Spermatophyta</taxon>
        <taxon>Magnoliopsida</taxon>
        <taxon>eudicotyledons</taxon>
        <taxon>Gunneridae</taxon>
        <taxon>Pentapetalae</taxon>
        <taxon>asterids</taxon>
        <taxon>campanulids</taxon>
        <taxon>Asterales</taxon>
        <taxon>Asteraceae</taxon>
        <taxon>Asteroideae</taxon>
        <taxon>Heliantheae alliance</taxon>
        <taxon>Tageteae</taxon>
        <taxon>Tagetes</taxon>
    </lineage>
</organism>
<feature type="compositionally biased region" description="Basic and acidic residues" evidence="1">
    <location>
        <begin position="261"/>
        <end position="274"/>
    </location>
</feature>
<reference evidence="2" key="1">
    <citation type="journal article" date="2023" name="bioRxiv">
        <title>Improved chromosome-level genome assembly for marigold (Tagetes erecta).</title>
        <authorList>
            <person name="Jiang F."/>
            <person name="Yuan L."/>
            <person name="Wang S."/>
            <person name="Wang H."/>
            <person name="Xu D."/>
            <person name="Wang A."/>
            <person name="Fan W."/>
        </authorList>
    </citation>
    <scope>NUCLEOTIDE SEQUENCE</scope>
    <source>
        <strain evidence="2">WSJ</strain>
        <tissue evidence="2">Leaf</tissue>
    </source>
</reference>
<gene>
    <name evidence="2" type="ORF">QVD17_19571</name>
</gene>
<feature type="compositionally biased region" description="Pro residues" evidence="1">
    <location>
        <begin position="1"/>
        <end position="10"/>
    </location>
</feature>
<evidence type="ECO:0000313" key="3">
    <source>
        <dbReference type="Proteomes" id="UP001229421"/>
    </source>
</evidence>
<evidence type="ECO:0000313" key="2">
    <source>
        <dbReference type="EMBL" id="KAK1424249.1"/>
    </source>
</evidence>
<feature type="region of interest" description="Disordered" evidence="1">
    <location>
        <begin position="1"/>
        <end position="274"/>
    </location>
</feature>
<protein>
    <submittedName>
        <fullName evidence="2">Uncharacterized protein</fullName>
    </submittedName>
</protein>
<dbReference type="AlphaFoldDB" id="A0AAD8NXB9"/>
<accession>A0AAD8NXB9</accession>
<proteinExistence type="predicted"/>
<dbReference type="EMBL" id="JAUHHV010000005">
    <property type="protein sequence ID" value="KAK1424249.1"/>
    <property type="molecule type" value="Genomic_DNA"/>
</dbReference>
<dbReference type="Proteomes" id="UP001229421">
    <property type="component" value="Unassembled WGS sequence"/>
</dbReference>
<evidence type="ECO:0000256" key="1">
    <source>
        <dbReference type="SAM" id="MobiDB-lite"/>
    </source>
</evidence>
<name>A0AAD8NXB9_TARER</name>
<feature type="compositionally biased region" description="Basic and acidic residues" evidence="1">
    <location>
        <begin position="232"/>
        <end position="245"/>
    </location>
</feature>
<feature type="compositionally biased region" description="Acidic residues" evidence="1">
    <location>
        <begin position="93"/>
        <end position="119"/>
    </location>
</feature>
<comment type="caution">
    <text evidence="2">The sequence shown here is derived from an EMBL/GenBank/DDBJ whole genome shotgun (WGS) entry which is preliminary data.</text>
</comment>